<evidence type="ECO:0000313" key="2">
    <source>
        <dbReference type="Proteomes" id="UP001190640"/>
    </source>
</evidence>
<feature type="transmembrane region" description="Helical" evidence="1">
    <location>
        <begin position="606"/>
        <end position="627"/>
    </location>
</feature>
<keyword evidence="1" id="KW-0812">Transmembrane</keyword>
<keyword evidence="1" id="KW-0472">Membrane</keyword>
<dbReference type="GeneID" id="129334794"/>
<gene>
    <name evidence="3" type="primary">LOC129334794</name>
</gene>
<sequence>MGTPRRTGYIPIFTLTGFNGTQMAEKWQNLNSTLLTPSGREFIINGTCQQTMWKLDTTEIGEWGPPQWDVQLDGSQCNRQQPFITFRYQCHRQFSSVPAEAGIYRLQQPGKVLQFEVLAGENDLLKPRKHPLIGPHVVKKDHKMRAMLTPVRSLKEIRLDLTGLNISQAVPECAPYVTTSHEGWKNWIDLWYTAQLAKTRFARGLDTILGASGLAAGALDAMDIEVLANKISYTTADIKKMGTPIASSLVKLGIGQKMIASILPFWQQVEQKDEEAVVQGLASLQISSALALACTQAQDLAQMVVMQIIREGLLGNLPIEIRSLLWNNVTQGERDLVDWWKLVNFTYDPLQSKVKAFVLTVYQTDYYDVYPIVPLGLQMAEGLVMYATDHHSWAYMKQGKWETLNMEGCVYYDNLGFICEDYNFQQRDECFHENLNGSQRCTFEIMSEWGSSVVYVGSGCICVRTHCPLIHVDEFQLFYVSPQISRCYCHVTQIRGCNFHYHVPQWTAQLMQQHPHLYTNIQPVTLGMDLEVLRKLVQHPELQKHLQTVKQTGDSIAMEVQHDGSRILKVAERIATIGGESLWSSIFFDVLSPTAASFLRFVTHPIIVLLLCQIFLFLFLLVIVIWIKHKLKQLQGF</sequence>
<evidence type="ECO:0000256" key="1">
    <source>
        <dbReference type="SAM" id="Phobius"/>
    </source>
</evidence>
<keyword evidence="2" id="KW-1185">Reference proteome</keyword>
<name>A0AA97L5I7_EUBMA</name>
<evidence type="ECO:0000313" key="3">
    <source>
        <dbReference type="RefSeq" id="XP_054843094.1"/>
    </source>
</evidence>
<reference evidence="3" key="1">
    <citation type="submission" date="2025-08" db="UniProtKB">
        <authorList>
            <consortium name="RefSeq"/>
        </authorList>
    </citation>
    <scope>IDENTIFICATION</scope>
    <source>
        <tissue evidence="3">Blood</tissue>
    </source>
</reference>
<protein>
    <submittedName>
        <fullName evidence="3">Uncharacterized protein LOC129334794</fullName>
    </submittedName>
</protein>
<keyword evidence="1" id="KW-1133">Transmembrane helix</keyword>
<dbReference type="AlphaFoldDB" id="A0AA97L5I7"/>
<proteinExistence type="predicted"/>
<dbReference type="KEGG" id="emc:129334794"/>
<organism evidence="2 3">
    <name type="scientific">Eublepharis macularius</name>
    <name type="common">Leopard gecko</name>
    <name type="synonym">Cyrtodactylus macularius</name>
    <dbReference type="NCBI Taxonomy" id="481883"/>
    <lineage>
        <taxon>Eukaryota</taxon>
        <taxon>Metazoa</taxon>
        <taxon>Chordata</taxon>
        <taxon>Craniata</taxon>
        <taxon>Vertebrata</taxon>
        <taxon>Euteleostomi</taxon>
        <taxon>Lepidosauria</taxon>
        <taxon>Squamata</taxon>
        <taxon>Bifurcata</taxon>
        <taxon>Gekkota</taxon>
        <taxon>Eublepharidae</taxon>
        <taxon>Eublepharinae</taxon>
        <taxon>Eublepharis</taxon>
    </lineage>
</organism>
<dbReference type="RefSeq" id="XP_054843094.1">
    <property type="nucleotide sequence ID" value="XM_054987119.1"/>
</dbReference>
<dbReference type="Proteomes" id="UP001190640">
    <property type="component" value="Chromosome 8"/>
</dbReference>
<accession>A0AA97L5I7</accession>